<protein>
    <submittedName>
        <fullName evidence="2">Uncharacterized protein</fullName>
    </submittedName>
</protein>
<evidence type="ECO:0000313" key="3">
    <source>
        <dbReference type="Proteomes" id="UP001217089"/>
    </source>
</evidence>
<organism evidence="2 3">
    <name type="scientific">Tegillarca granosa</name>
    <name type="common">Malaysian cockle</name>
    <name type="synonym">Anadara granosa</name>
    <dbReference type="NCBI Taxonomy" id="220873"/>
    <lineage>
        <taxon>Eukaryota</taxon>
        <taxon>Metazoa</taxon>
        <taxon>Spiralia</taxon>
        <taxon>Lophotrochozoa</taxon>
        <taxon>Mollusca</taxon>
        <taxon>Bivalvia</taxon>
        <taxon>Autobranchia</taxon>
        <taxon>Pteriomorphia</taxon>
        <taxon>Arcoida</taxon>
        <taxon>Arcoidea</taxon>
        <taxon>Arcidae</taxon>
        <taxon>Tegillarca</taxon>
    </lineage>
</organism>
<comment type="caution">
    <text evidence="2">The sequence shown here is derived from an EMBL/GenBank/DDBJ whole genome shotgun (WGS) entry which is preliminary data.</text>
</comment>
<evidence type="ECO:0000313" key="2">
    <source>
        <dbReference type="EMBL" id="KAJ8302219.1"/>
    </source>
</evidence>
<sequence>MSRKPLHYFFTILISLIGFFNYVVAPPPLDVELKAEKLQENSQDLQKSDIGNVELIDEDNQVINEQIKKKFDLLKLNLNDELPKV</sequence>
<gene>
    <name evidence="2" type="ORF">KUTeg_021206</name>
</gene>
<keyword evidence="1" id="KW-0812">Transmembrane</keyword>
<reference evidence="2 3" key="1">
    <citation type="submission" date="2022-12" db="EMBL/GenBank/DDBJ databases">
        <title>Chromosome-level genome of Tegillarca granosa.</title>
        <authorList>
            <person name="Kim J."/>
        </authorList>
    </citation>
    <scope>NUCLEOTIDE SEQUENCE [LARGE SCALE GENOMIC DNA]</scope>
    <source>
        <strain evidence="2">Teg-2019</strain>
        <tissue evidence="2">Adductor muscle</tissue>
    </source>
</reference>
<dbReference type="EMBL" id="JARBDR010000918">
    <property type="protein sequence ID" value="KAJ8302219.1"/>
    <property type="molecule type" value="Genomic_DNA"/>
</dbReference>
<dbReference type="Proteomes" id="UP001217089">
    <property type="component" value="Unassembled WGS sequence"/>
</dbReference>
<feature type="transmembrane region" description="Helical" evidence="1">
    <location>
        <begin position="6"/>
        <end position="24"/>
    </location>
</feature>
<keyword evidence="1" id="KW-1133">Transmembrane helix</keyword>
<keyword evidence="3" id="KW-1185">Reference proteome</keyword>
<proteinExistence type="predicted"/>
<name>A0ABQ9ECG4_TEGGR</name>
<accession>A0ABQ9ECG4</accession>
<evidence type="ECO:0000256" key="1">
    <source>
        <dbReference type="SAM" id="Phobius"/>
    </source>
</evidence>
<keyword evidence="1" id="KW-0472">Membrane</keyword>